<sequence>ASPTAPTLFPLISTCGSVESNPISIGCLATGFTPSSLQFSWADDKKDLTDFRQFPSVRGNGETYIMSTQLSVATADWDRGANFTCKAKHSAGNREKTLRKPGKMIQFKPDGYGDLVCIASNLNPDDSITFVWSNNTDNDLEIITVDPELTDSIYTARSTYRIGFNEWKSRNKYECKVIDHSYLPFPIQTLTSSFHFLCTVSNINEPILKIMRPPEYDLTEVCLINSFYPPDIFVQWKWNNSLISSSNYSNSEVTAVENMDGSVTYSMYSKLQVEKTHWGVGSCSCIVGHESENQLISETITNVFGEYGFIFRRHCLAFL</sequence>
<dbReference type="Proteomes" id="UP000694620">
    <property type="component" value="Chromosome 2"/>
</dbReference>
<keyword evidence="1" id="KW-0393">Immunoglobulin domain</keyword>
<dbReference type="PROSITE" id="PS50835">
    <property type="entry name" value="IG_LIKE"/>
    <property type="match status" value="3"/>
</dbReference>
<dbReference type="Gene3D" id="2.60.40.10">
    <property type="entry name" value="Immunoglobulins"/>
    <property type="match status" value="3"/>
</dbReference>
<proteinExistence type="predicted"/>
<dbReference type="Pfam" id="PF07654">
    <property type="entry name" value="C1-set"/>
    <property type="match status" value="3"/>
</dbReference>
<organism evidence="3 4">
    <name type="scientific">Erpetoichthys calabaricus</name>
    <name type="common">Rope fish</name>
    <name type="synonym">Calamoichthys calabaricus</name>
    <dbReference type="NCBI Taxonomy" id="27687"/>
    <lineage>
        <taxon>Eukaryota</taxon>
        <taxon>Metazoa</taxon>
        <taxon>Chordata</taxon>
        <taxon>Craniata</taxon>
        <taxon>Vertebrata</taxon>
        <taxon>Euteleostomi</taxon>
        <taxon>Actinopterygii</taxon>
        <taxon>Polypteriformes</taxon>
        <taxon>Polypteridae</taxon>
        <taxon>Erpetoichthys</taxon>
    </lineage>
</organism>
<dbReference type="InterPro" id="IPR003006">
    <property type="entry name" value="Ig/MHC_CS"/>
</dbReference>
<dbReference type="InterPro" id="IPR007110">
    <property type="entry name" value="Ig-like_dom"/>
</dbReference>
<evidence type="ECO:0000313" key="4">
    <source>
        <dbReference type="Proteomes" id="UP000694620"/>
    </source>
</evidence>
<feature type="domain" description="Ig-like" evidence="2">
    <location>
        <begin position="102"/>
        <end position="191"/>
    </location>
</feature>
<dbReference type="InterPro" id="IPR003597">
    <property type="entry name" value="Ig_C1-set"/>
</dbReference>
<dbReference type="Ensembl" id="ENSECRT00000004905.1">
    <property type="protein sequence ID" value="ENSECRP00000004822.1"/>
    <property type="gene ID" value="ENSECRG00000003268.1"/>
</dbReference>
<dbReference type="CDD" id="cd21819">
    <property type="entry name" value="IgC1_CH1_IgM"/>
    <property type="match status" value="1"/>
</dbReference>
<dbReference type="InterPro" id="IPR050380">
    <property type="entry name" value="Immune_Resp_Modulators"/>
</dbReference>
<name>A0A8C4RP41_ERPCA</name>
<dbReference type="InterPro" id="IPR013783">
    <property type="entry name" value="Ig-like_fold"/>
</dbReference>
<evidence type="ECO:0000259" key="2">
    <source>
        <dbReference type="PROSITE" id="PS50835"/>
    </source>
</evidence>
<accession>A0A8C4RP41</accession>
<reference evidence="3" key="2">
    <citation type="submission" date="2025-08" db="UniProtKB">
        <authorList>
            <consortium name="Ensembl"/>
        </authorList>
    </citation>
    <scope>IDENTIFICATION</scope>
</reference>
<evidence type="ECO:0000313" key="3">
    <source>
        <dbReference type="Ensembl" id="ENSECRP00000004822.1"/>
    </source>
</evidence>
<dbReference type="PANTHER" id="PTHR23411">
    <property type="entry name" value="TAPASIN"/>
    <property type="match status" value="1"/>
</dbReference>
<dbReference type="AlphaFoldDB" id="A0A8C4RP41"/>
<evidence type="ECO:0000256" key="1">
    <source>
        <dbReference type="ARBA" id="ARBA00023319"/>
    </source>
</evidence>
<dbReference type="GeneTree" id="ENSGT00940000161491"/>
<keyword evidence="4" id="KW-1185">Reference proteome</keyword>
<dbReference type="SUPFAM" id="SSF48726">
    <property type="entry name" value="Immunoglobulin"/>
    <property type="match status" value="3"/>
</dbReference>
<dbReference type="PROSITE" id="PS00290">
    <property type="entry name" value="IG_MHC"/>
    <property type="match status" value="1"/>
</dbReference>
<feature type="domain" description="Ig-like" evidence="2">
    <location>
        <begin position="6"/>
        <end position="99"/>
    </location>
</feature>
<dbReference type="SMART" id="SM00407">
    <property type="entry name" value="IGc1"/>
    <property type="match status" value="2"/>
</dbReference>
<reference evidence="3" key="3">
    <citation type="submission" date="2025-09" db="UniProtKB">
        <authorList>
            <consortium name="Ensembl"/>
        </authorList>
    </citation>
    <scope>IDENTIFICATION</scope>
</reference>
<dbReference type="InterPro" id="IPR036179">
    <property type="entry name" value="Ig-like_dom_sf"/>
</dbReference>
<protein>
    <recommendedName>
        <fullName evidence="2">Ig-like domain-containing protein</fullName>
    </recommendedName>
</protein>
<feature type="domain" description="Ig-like" evidence="2">
    <location>
        <begin position="222"/>
        <end position="301"/>
    </location>
</feature>
<reference evidence="3" key="1">
    <citation type="submission" date="2021-06" db="EMBL/GenBank/DDBJ databases">
        <authorList>
            <consortium name="Wellcome Sanger Institute Data Sharing"/>
        </authorList>
    </citation>
    <scope>NUCLEOTIDE SEQUENCE [LARGE SCALE GENOMIC DNA]</scope>
</reference>